<dbReference type="RefSeq" id="WP_090551952.1">
    <property type="nucleotide sequence ID" value="NZ_FNSR01000003.1"/>
</dbReference>
<dbReference type="InterPro" id="IPR014748">
    <property type="entry name" value="Enoyl-CoA_hydra_C"/>
</dbReference>
<dbReference type="PANTHER" id="PTHR11941">
    <property type="entry name" value="ENOYL-COA HYDRATASE-RELATED"/>
    <property type="match status" value="1"/>
</dbReference>
<comment type="similarity">
    <text evidence="1">Belongs to the enoyl-CoA hydratase/isomerase family.</text>
</comment>
<evidence type="ECO:0000313" key="3">
    <source>
        <dbReference type="EMBL" id="SEK32033.1"/>
    </source>
</evidence>
<organism evidence="3 4">
    <name type="scientific">Paraburkholderia caballeronis</name>
    <dbReference type="NCBI Taxonomy" id="416943"/>
    <lineage>
        <taxon>Bacteria</taxon>
        <taxon>Pseudomonadati</taxon>
        <taxon>Pseudomonadota</taxon>
        <taxon>Betaproteobacteria</taxon>
        <taxon>Burkholderiales</taxon>
        <taxon>Burkholderiaceae</taxon>
        <taxon>Paraburkholderia</taxon>
    </lineage>
</organism>
<keyword evidence="2" id="KW-0456">Lyase</keyword>
<evidence type="ECO:0000256" key="1">
    <source>
        <dbReference type="ARBA" id="ARBA00005254"/>
    </source>
</evidence>
<name>A0A1H7G101_9BURK</name>
<dbReference type="AlphaFoldDB" id="A0A1H7G101"/>
<dbReference type="Pfam" id="PF00378">
    <property type="entry name" value="ECH_1"/>
    <property type="match status" value="1"/>
</dbReference>
<dbReference type="STRING" id="416943.SAMN05445871_5679"/>
<dbReference type="Gene3D" id="1.10.12.10">
    <property type="entry name" value="Lyase 2-enoyl-coa Hydratase, Chain A, domain 2"/>
    <property type="match status" value="1"/>
</dbReference>
<proteinExistence type="inferred from homology"/>
<dbReference type="OrthoDB" id="8524220at2"/>
<sequence>MEWQLNRSAGPRGYLIEKDEFETITITMPVEGIAKLTLNRPDKLNAFNSAMIGEIRAAMWRLNYDDSVRVIVLTGSGRGFSAGRDVKELQGERGMPLPQYRAYVRANHDMLDDLESIEKPVIAAINGVCAGGGIELAASCDFRFASKQATFLLPEIFIGVIPASGACSRMIQMIGIENVKDLVMTGRTVDAAEIREMGFVRRVVEHDQLEAEAFAFAKLLMKGAPQAVGIGKHVTNTCQNLDTETGRVFERLAQSSLVGTSDSTEGVRSFIEKRPPNFTGR</sequence>
<reference evidence="4" key="1">
    <citation type="submission" date="2016-10" db="EMBL/GenBank/DDBJ databases">
        <authorList>
            <person name="Varghese N."/>
            <person name="Submissions S."/>
        </authorList>
    </citation>
    <scope>NUCLEOTIDE SEQUENCE [LARGE SCALE GENOMIC DNA]</scope>
    <source>
        <strain evidence="4">LMG 26416</strain>
    </source>
</reference>
<dbReference type="EMBL" id="FOAJ01000001">
    <property type="protein sequence ID" value="SEK32033.1"/>
    <property type="molecule type" value="Genomic_DNA"/>
</dbReference>
<dbReference type="Gene3D" id="3.90.226.10">
    <property type="entry name" value="2-enoyl-CoA Hydratase, Chain A, domain 1"/>
    <property type="match status" value="1"/>
</dbReference>
<dbReference type="Proteomes" id="UP000199120">
    <property type="component" value="Unassembled WGS sequence"/>
</dbReference>
<dbReference type="PANTHER" id="PTHR11941:SF54">
    <property type="entry name" value="ENOYL-COA HYDRATASE, MITOCHONDRIAL"/>
    <property type="match status" value="1"/>
</dbReference>
<gene>
    <name evidence="3" type="ORF">SAMN05192542_101564</name>
</gene>
<dbReference type="CDD" id="cd06558">
    <property type="entry name" value="crotonase-like"/>
    <property type="match status" value="1"/>
</dbReference>
<dbReference type="InterPro" id="IPR029045">
    <property type="entry name" value="ClpP/crotonase-like_dom_sf"/>
</dbReference>
<dbReference type="GO" id="GO:0016829">
    <property type="term" value="F:lyase activity"/>
    <property type="evidence" value="ECO:0007669"/>
    <property type="project" value="UniProtKB-KW"/>
</dbReference>
<accession>A0A1H7G101</accession>
<dbReference type="InterPro" id="IPR001753">
    <property type="entry name" value="Enoyl-CoA_hydra/iso"/>
</dbReference>
<protein>
    <submittedName>
        <fullName evidence="3">Enoyl-CoA hydratase/enoyl-CoA hydratase / 3-hydroxyacyl-CoA dehydrogenase/3-hydroxypropionyl-coenzyme A dehydratase</fullName>
    </submittedName>
</protein>
<evidence type="ECO:0000256" key="2">
    <source>
        <dbReference type="ARBA" id="ARBA00023239"/>
    </source>
</evidence>
<keyword evidence="4" id="KW-1185">Reference proteome</keyword>
<dbReference type="GO" id="GO:0006635">
    <property type="term" value="P:fatty acid beta-oxidation"/>
    <property type="evidence" value="ECO:0007669"/>
    <property type="project" value="TreeGrafter"/>
</dbReference>
<evidence type="ECO:0000313" key="4">
    <source>
        <dbReference type="Proteomes" id="UP000199120"/>
    </source>
</evidence>
<dbReference type="SUPFAM" id="SSF52096">
    <property type="entry name" value="ClpP/crotonase"/>
    <property type="match status" value="1"/>
</dbReference>